<dbReference type="GO" id="GO:0005829">
    <property type="term" value="C:cytosol"/>
    <property type="evidence" value="ECO:0007669"/>
    <property type="project" value="TreeGrafter"/>
</dbReference>
<dbReference type="InterPro" id="IPR029039">
    <property type="entry name" value="Flavoprotein-like_sf"/>
</dbReference>
<dbReference type="EMBL" id="FNGP01000001">
    <property type="protein sequence ID" value="SDL09201.1"/>
    <property type="molecule type" value="Genomic_DNA"/>
</dbReference>
<comment type="similarity">
    <text evidence="1">Belongs to the NAD(P)H dehydrogenase (quinone) family.</text>
</comment>
<feature type="domain" description="Flavodoxin-like fold" evidence="3">
    <location>
        <begin position="1"/>
        <end position="179"/>
    </location>
</feature>
<reference evidence="4 5" key="1">
    <citation type="submission" date="2016-10" db="EMBL/GenBank/DDBJ databases">
        <authorList>
            <person name="de Groot N.N."/>
        </authorList>
    </citation>
    <scope>NUCLEOTIDE SEQUENCE [LARGE SCALE GENOMIC DNA]</scope>
    <source>
        <strain evidence="4 5">CGMCC 1.9159</strain>
    </source>
</reference>
<evidence type="ECO:0000313" key="5">
    <source>
        <dbReference type="Proteomes" id="UP000199475"/>
    </source>
</evidence>
<proteinExistence type="inferred from homology"/>
<sequence length="213" mass="23101">MTTLVIDGHPNPESLCAALAARYVAGNPSADLLAVRDLHFDPSLSLGLTGPDDLEPDLVDARQRILAASHLVVVTPTWWASMPAILKGFFDRVFARHWAYRYNPLPPALARLGVRGGIPEGLLAGRTGRLLITSDTPDWMLRLTGDHPSKVIARHILGFSGIKPVRVTRFGGVDWSDDATRAGWLAKAETLGVTDVARHTSLSTERIPAMLNS</sequence>
<accession>A0A1G9H889</accession>
<protein>
    <submittedName>
        <fullName evidence="4">Putative NADPH-quinone reductase (Modulator of drug activity B)</fullName>
    </submittedName>
</protein>
<dbReference type="PANTHER" id="PTHR10204">
    <property type="entry name" value="NAD P H OXIDOREDUCTASE-RELATED"/>
    <property type="match status" value="1"/>
</dbReference>
<dbReference type="Gene3D" id="3.40.50.360">
    <property type="match status" value="1"/>
</dbReference>
<dbReference type="RefSeq" id="WP_093247963.1">
    <property type="nucleotide sequence ID" value="NZ_FNGP01000001.1"/>
</dbReference>
<dbReference type="GO" id="GO:0003955">
    <property type="term" value="F:NAD(P)H dehydrogenase (quinone) activity"/>
    <property type="evidence" value="ECO:0007669"/>
    <property type="project" value="TreeGrafter"/>
</dbReference>
<dbReference type="InterPro" id="IPR051545">
    <property type="entry name" value="NAD(P)H_dehydrogenase_qn"/>
</dbReference>
<dbReference type="PANTHER" id="PTHR10204:SF34">
    <property type="entry name" value="NAD(P)H DEHYDROGENASE [QUINONE] 1 ISOFORM 1"/>
    <property type="match status" value="1"/>
</dbReference>
<dbReference type="OrthoDB" id="9798454at2"/>
<evidence type="ECO:0000259" key="3">
    <source>
        <dbReference type="Pfam" id="PF02525"/>
    </source>
</evidence>
<dbReference type="STRING" id="686624.SAMN04488242_0144"/>
<evidence type="ECO:0000256" key="2">
    <source>
        <dbReference type="ARBA" id="ARBA00023002"/>
    </source>
</evidence>
<keyword evidence="5" id="KW-1185">Reference proteome</keyword>
<dbReference type="Proteomes" id="UP000199475">
    <property type="component" value="Unassembled WGS sequence"/>
</dbReference>
<name>A0A1G9H889_9ACTN</name>
<dbReference type="SUPFAM" id="SSF52218">
    <property type="entry name" value="Flavoproteins"/>
    <property type="match status" value="1"/>
</dbReference>
<dbReference type="Pfam" id="PF02525">
    <property type="entry name" value="Flavodoxin_2"/>
    <property type="match status" value="1"/>
</dbReference>
<gene>
    <name evidence="4" type="ORF">SAMN04488242_0144</name>
</gene>
<dbReference type="AlphaFoldDB" id="A0A1G9H889"/>
<keyword evidence="2" id="KW-0560">Oxidoreductase</keyword>
<evidence type="ECO:0000313" key="4">
    <source>
        <dbReference type="EMBL" id="SDL09201.1"/>
    </source>
</evidence>
<evidence type="ECO:0000256" key="1">
    <source>
        <dbReference type="ARBA" id="ARBA00006252"/>
    </source>
</evidence>
<dbReference type="InterPro" id="IPR003680">
    <property type="entry name" value="Flavodoxin_fold"/>
</dbReference>
<organism evidence="4 5">
    <name type="scientific">Tessaracoccus oleiagri</name>
    <dbReference type="NCBI Taxonomy" id="686624"/>
    <lineage>
        <taxon>Bacteria</taxon>
        <taxon>Bacillati</taxon>
        <taxon>Actinomycetota</taxon>
        <taxon>Actinomycetes</taxon>
        <taxon>Propionibacteriales</taxon>
        <taxon>Propionibacteriaceae</taxon>
        <taxon>Tessaracoccus</taxon>
    </lineage>
</organism>